<dbReference type="Proteomes" id="UP001558652">
    <property type="component" value="Unassembled WGS sequence"/>
</dbReference>
<feature type="domain" description="Protein masquerade clip-domain" evidence="2">
    <location>
        <begin position="40"/>
        <end position="73"/>
    </location>
</feature>
<accession>A0ABD0Y6V1</accession>
<dbReference type="AlphaFoldDB" id="A0ABD0Y6V1"/>
<gene>
    <name evidence="3" type="ORF">AAG570_003256</name>
</gene>
<feature type="region of interest" description="Disordered" evidence="1">
    <location>
        <begin position="82"/>
        <end position="123"/>
    </location>
</feature>
<evidence type="ECO:0000313" key="4">
    <source>
        <dbReference type="Proteomes" id="UP001558652"/>
    </source>
</evidence>
<feature type="compositionally biased region" description="Polar residues" evidence="1">
    <location>
        <begin position="1"/>
        <end position="24"/>
    </location>
</feature>
<keyword evidence="4" id="KW-1185">Reference proteome</keyword>
<sequence>MSWTGGSSRPTGTSNINRNATVNGNRPGGPPTTYPPLKSCPGVCVAERIADYCEAVLNQTSSGACKEGLRCCVSKDSYHSHMMMQQQQNNSSQPAAGSQQRPQYQKPQQQSTASALVAPPPPQQVCPSSIFSCRKMLRCLTTSIVSKQDQLHKIRGTNDAMEEGTAAQACHGVMDAGALASG</sequence>
<comment type="caution">
    <text evidence="3">The sequence shown here is derived from an EMBL/GenBank/DDBJ whole genome shotgun (WGS) entry which is preliminary data.</text>
</comment>
<dbReference type="InterPro" id="IPR040479">
    <property type="entry name" value="CLIP_SPH_mas"/>
</dbReference>
<feature type="region of interest" description="Disordered" evidence="1">
    <location>
        <begin position="1"/>
        <end position="34"/>
    </location>
</feature>
<feature type="compositionally biased region" description="Low complexity" evidence="1">
    <location>
        <begin position="82"/>
        <end position="110"/>
    </location>
</feature>
<proteinExistence type="predicted"/>
<name>A0ABD0Y6V1_9HEMI</name>
<evidence type="ECO:0000259" key="2">
    <source>
        <dbReference type="Pfam" id="PF18398"/>
    </source>
</evidence>
<evidence type="ECO:0000313" key="3">
    <source>
        <dbReference type="EMBL" id="KAL1122931.1"/>
    </source>
</evidence>
<dbReference type="Pfam" id="PF18398">
    <property type="entry name" value="CLIP_SPH_mas"/>
    <property type="match status" value="1"/>
</dbReference>
<protein>
    <recommendedName>
        <fullName evidence="2">Protein masquerade clip-domain domain-containing protein</fullName>
    </recommendedName>
</protein>
<organism evidence="3 4">
    <name type="scientific">Ranatra chinensis</name>
    <dbReference type="NCBI Taxonomy" id="642074"/>
    <lineage>
        <taxon>Eukaryota</taxon>
        <taxon>Metazoa</taxon>
        <taxon>Ecdysozoa</taxon>
        <taxon>Arthropoda</taxon>
        <taxon>Hexapoda</taxon>
        <taxon>Insecta</taxon>
        <taxon>Pterygota</taxon>
        <taxon>Neoptera</taxon>
        <taxon>Paraneoptera</taxon>
        <taxon>Hemiptera</taxon>
        <taxon>Heteroptera</taxon>
        <taxon>Panheteroptera</taxon>
        <taxon>Nepomorpha</taxon>
        <taxon>Nepidae</taxon>
        <taxon>Ranatrinae</taxon>
        <taxon>Ranatra</taxon>
    </lineage>
</organism>
<reference evidence="3 4" key="1">
    <citation type="submission" date="2024-07" db="EMBL/GenBank/DDBJ databases">
        <title>Chromosome-level genome assembly of the water stick insect Ranatra chinensis (Heteroptera: Nepidae).</title>
        <authorList>
            <person name="Liu X."/>
        </authorList>
    </citation>
    <scope>NUCLEOTIDE SEQUENCE [LARGE SCALE GENOMIC DNA]</scope>
    <source>
        <strain evidence="3">Cailab_2021Rc</strain>
        <tissue evidence="3">Muscle</tissue>
    </source>
</reference>
<evidence type="ECO:0000256" key="1">
    <source>
        <dbReference type="SAM" id="MobiDB-lite"/>
    </source>
</evidence>
<dbReference type="EMBL" id="JBFDAA010000013">
    <property type="protein sequence ID" value="KAL1122931.1"/>
    <property type="molecule type" value="Genomic_DNA"/>
</dbReference>